<comment type="caution">
    <text evidence="3">The sequence shown here is derived from an EMBL/GenBank/DDBJ whole genome shotgun (WGS) entry which is preliminary data.</text>
</comment>
<reference evidence="3 4" key="1">
    <citation type="submission" date="2023-04" db="EMBL/GenBank/DDBJ databases">
        <title>A long-awaited taxogenomic arrangement of the family Halomonadaceae.</title>
        <authorList>
            <person name="De La Haba R."/>
            <person name="Chuvochina M."/>
            <person name="Wittouck S."/>
            <person name="Arahal D.R."/>
            <person name="Sanchez-Porro C."/>
            <person name="Hugenholtz P."/>
            <person name="Ventosa A."/>
        </authorList>
    </citation>
    <scope>NUCLEOTIDE SEQUENCE [LARGE SCALE GENOMIC DNA]</scope>
    <source>
        <strain evidence="3 4">DSM 23530</strain>
    </source>
</reference>
<sequence length="236" mass="25167">MASRKPAANRKRGATSSRKRPAKPPRRGLPGWLWGLGGLVAGFLISQHQHGTAPWQDGPETAPPPPVAGPDARPPAEDEAAPPAREEPPMPTFEFYTLLPESEVIAPGDQASTATPPPRRDEADAAPAEPSAPADDPIARVIAANSAPVEEAPRTAEADGRYVLQAASFRAPGDARQLAGRLQDFGLLAKISEVQTGDGATWHRVQVGPYSDRRELDRARDLMATQGIEPLLIQLQ</sequence>
<evidence type="ECO:0000259" key="2">
    <source>
        <dbReference type="PROSITE" id="PS51724"/>
    </source>
</evidence>
<accession>A0ABU1G2Q5</accession>
<name>A0ABU1G2Q5_9GAMM</name>
<keyword evidence="4" id="KW-1185">Reference proteome</keyword>
<dbReference type="PROSITE" id="PS51724">
    <property type="entry name" value="SPOR"/>
    <property type="match status" value="1"/>
</dbReference>
<feature type="domain" description="SPOR" evidence="2">
    <location>
        <begin position="156"/>
        <end position="235"/>
    </location>
</feature>
<dbReference type="InterPro" id="IPR007730">
    <property type="entry name" value="SPOR-like_dom"/>
</dbReference>
<dbReference type="PANTHER" id="PTHR38687:SF1">
    <property type="entry name" value="CELL DIVISION PROTEIN DEDD"/>
    <property type="match status" value="1"/>
</dbReference>
<organism evidence="3 4">
    <name type="scientific">Halomonas koreensis</name>
    <dbReference type="NCBI Taxonomy" id="245385"/>
    <lineage>
        <taxon>Bacteria</taxon>
        <taxon>Pseudomonadati</taxon>
        <taxon>Pseudomonadota</taxon>
        <taxon>Gammaproteobacteria</taxon>
        <taxon>Oceanospirillales</taxon>
        <taxon>Halomonadaceae</taxon>
        <taxon>Halomonas</taxon>
    </lineage>
</organism>
<evidence type="ECO:0000256" key="1">
    <source>
        <dbReference type="SAM" id="MobiDB-lite"/>
    </source>
</evidence>
<dbReference type="InterPro" id="IPR052521">
    <property type="entry name" value="Cell_div_SPOR-domain"/>
</dbReference>
<feature type="compositionally biased region" description="Low complexity" evidence="1">
    <location>
        <begin position="125"/>
        <end position="136"/>
    </location>
</feature>
<dbReference type="InterPro" id="IPR036680">
    <property type="entry name" value="SPOR-like_sf"/>
</dbReference>
<feature type="compositionally biased region" description="Basic residues" evidence="1">
    <location>
        <begin position="7"/>
        <end position="26"/>
    </location>
</feature>
<dbReference type="SUPFAM" id="SSF110997">
    <property type="entry name" value="Sporulation related repeat"/>
    <property type="match status" value="1"/>
</dbReference>
<dbReference type="Proteomes" id="UP001264519">
    <property type="component" value="Unassembled WGS sequence"/>
</dbReference>
<dbReference type="Pfam" id="PF05036">
    <property type="entry name" value="SPOR"/>
    <property type="match status" value="1"/>
</dbReference>
<proteinExistence type="predicted"/>
<gene>
    <name evidence="3" type="ORF">QC818_10540</name>
</gene>
<evidence type="ECO:0000313" key="3">
    <source>
        <dbReference type="EMBL" id="MDR5867227.1"/>
    </source>
</evidence>
<dbReference type="EMBL" id="JARWAK010000008">
    <property type="protein sequence ID" value="MDR5867227.1"/>
    <property type="molecule type" value="Genomic_DNA"/>
</dbReference>
<dbReference type="RefSeq" id="WP_309652821.1">
    <property type="nucleotide sequence ID" value="NZ_JARWAK010000008.1"/>
</dbReference>
<feature type="region of interest" description="Disordered" evidence="1">
    <location>
        <begin position="48"/>
        <end position="136"/>
    </location>
</feature>
<dbReference type="Gene3D" id="3.30.70.1070">
    <property type="entry name" value="Sporulation related repeat"/>
    <property type="match status" value="1"/>
</dbReference>
<evidence type="ECO:0000313" key="4">
    <source>
        <dbReference type="Proteomes" id="UP001264519"/>
    </source>
</evidence>
<feature type="region of interest" description="Disordered" evidence="1">
    <location>
        <begin position="1"/>
        <end position="32"/>
    </location>
</feature>
<dbReference type="PANTHER" id="PTHR38687">
    <property type="entry name" value="CELL DIVISION PROTEIN DEDD-RELATED"/>
    <property type="match status" value="1"/>
</dbReference>
<protein>
    <submittedName>
        <fullName evidence="3">SPOR domain-containing protein</fullName>
    </submittedName>
</protein>